<dbReference type="GO" id="GO:0000722">
    <property type="term" value="P:telomere maintenance via recombination"/>
    <property type="evidence" value="ECO:0007669"/>
    <property type="project" value="TreeGrafter"/>
</dbReference>
<accession>A0AAD8YUV6</accession>
<dbReference type="GO" id="GO:0003720">
    <property type="term" value="F:telomerase activity"/>
    <property type="evidence" value="ECO:0007669"/>
    <property type="project" value="TreeGrafter"/>
</dbReference>
<feature type="repeat" description="WD" evidence="1">
    <location>
        <begin position="1786"/>
        <end position="1819"/>
    </location>
</feature>
<dbReference type="GO" id="GO:0070034">
    <property type="term" value="F:telomerase RNA binding"/>
    <property type="evidence" value="ECO:0007669"/>
    <property type="project" value="TreeGrafter"/>
</dbReference>
<dbReference type="Pfam" id="PF00400">
    <property type="entry name" value="WD40"/>
    <property type="match status" value="4"/>
</dbReference>
<dbReference type="PROSITE" id="PS50082">
    <property type="entry name" value="WD_REPEATS_2"/>
    <property type="match status" value="6"/>
</dbReference>
<dbReference type="SUPFAM" id="SSF140864">
    <property type="entry name" value="TROVE domain-like"/>
    <property type="match status" value="1"/>
</dbReference>
<dbReference type="PROSITE" id="PS50294">
    <property type="entry name" value="WD_REPEATS_REGION"/>
    <property type="match status" value="3"/>
</dbReference>
<dbReference type="InterPro" id="IPR037214">
    <property type="entry name" value="TROVE_dom_sf"/>
</dbReference>
<dbReference type="InterPro" id="IPR036465">
    <property type="entry name" value="vWFA_dom_sf"/>
</dbReference>
<dbReference type="Gene3D" id="3.40.50.300">
    <property type="entry name" value="P-loop containing nucleotide triphosphate hydrolases"/>
    <property type="match status" value="1"/>
</dbReference>
<feature type="domain" description="TROVE" evidence="2">
    <location>
        <begin position="1"/>
        <end position="198"/>
    </location>
</feature>
<dbReference type="InterPro" id="IPR025139">
    <property type="entry name" value="DUF4062"/>
</dbReference>
<dbReference type="SMART" id="SM00320">
    <property type="entry name" value="WD40"/>
    <property type="match status" value="14"/>
</dbReference>
<evidence type="ECO:0000259" key="2">
    <source>
        <dbReference type="PROSITE" id="PS50988"/>
    </source>
</evidence>
<name>A0AAD8YUV6_9TELE</name>
<dbReference type="PANTHER" id="PTHR44791">
    <property type="entry name" value="TELOMERASE PROTEIN COMPONENT 1 TEP1"/>
    <property type="match status" value="1"/>
</dbReference>
<dbReference type="InterPro" id="IPR052652">
    <property type="entry name" value="Telomerase_Complex_Comp"/>
</dbReference>
<feature type="repeat" description="WD" evidence="1">
    <location>
        <begin position="1420"/>
        <end position="1452"/>
    </location>
</feature>
<dbReference type="GO" id="GO:0005697">
    <property type="term" value="C:telomerase holoenzyme complex"/>
    <property type="evidence" value="ECO:0007669"/>
    <property type="project" value="TreeGrafter"/>
</dbReference>
<sequence>MKLRQPDTWETRLSREGNTAAAWEKLIDSNSLPFMAMLRNLRNMITQGISEEHHKRILKRLTSKVTSWFTSAITSPRIDSRQFPFRFLSAYKVIMELSKLIGGSIKPVPNSKDLLQVVLKSIPKSRRYSRFDWSTASRKRLRVALTIPFVYRLYRAKRSLQQKASQRRFTQELLDRYRQALETAVQISCRYNIPPLSGRTLIIFTNRWGRWPYLKPVYDFCLPPDISDSTENTSRPPLSQEAGLLLAMMITYCCEHSQLLLSDSTGMHELQLQPDALLNNVKHGVKLLQEFDDVPQRIPHSKFFSKLTEEKTKVDTIILLDEHFMCWNVETEVAKFQKDSVSDPLVVKILFSASDLIHNLDDPRTVSLCGFSEQILRFISERGSSRLLDHVECIDKLHNIPLPQGGGAKPKEATNVLPLPATPKIRWRGVRVFISSTFRDMHAERDVLVRSIFPELRRRAAPHCLYLQEVELRWGITEEESGRAVELCLSEVCRSQLLVGILGERYGLVPPRSSLPDLPHYSWLNSAPAGLSITEMEIRQFQALYPGSAHNRMFFYFRSPHLVSSVPETWKADFVAESKEAATKMDELKKWIRSNHFRVKENYPCEWGGVIDGRPYVKGLEHFANAVMEDLWASLQKLFVEEADEADLRSEIKEQEVHQEALQQRFHGRKKLVSMALGKVQQCQQKGGILLVEGAPGEGKTLFMAALSHALRTPDKTKKVPVCDVISYSTAASLSACSIEHLLRCLVQWLRKRKEQEEELPSSTTYIKSGNVFAVFRDLLSEWHSHLTKLRKDKPLALLVDGADLVHDTRGQGSSEWIPEHLPKGVCLVLSVTTSSSLHNTISKMKGSVLFPLGQLSLPDRKEIVQKELDVYGKKLSDSAFNNQLQALMMKKAAMSPLYLHLACEELRNYATFEKMKDSLQALPHSLCDLVKHCLLRLQAQYSGAGLAQALAAVALSSTGLRERDLYSLLNLGRDMASTQHPVTWKEVLTLARNPKSRVPMATFSQLARSLQSLIQPSLSREPDEPLILTNPDMRSAFEQLYLCEQEAKDKAHLILSAHFWMRSDPRGKATFLHCDADMLVHLPTHLMKCGQWEAMHFLLSSYYFLYANVRHGLLHPLLETYLQFEKSKEADMHHRAETLDDLDELQACHAFLKCHAPLLSHWPALFVQQALNEPNNSGAHAWAKRIVEEGDLHAIRWRNPEDSQQEAGELVSTFQWGPSCVALSPGGGVVAVGTGQGTLHFFHTQTNQEVKSLVSNCDGIAGCVFLDECVLGTTSYDGQVEVWDINSGCRTDRLNAHSNRITGCDVSSDRKHFATVSLDFTLKVWSSKKHKQEASFMSPSPLNCVTFDPEGALLAVGCWDGAVRMWDWLKQEKRMALSGHQCSVRSVAFSPSSSLLCSGCLAGEVRLWSLPGGVCVGNYVAHRGSTAALRFLSGGDALLSAGGDSMVQLWSAGLGCSLSVFGEEKKLCGAPVSRHVEAAEDVALSVAVASGYVAVGYHGNGVKLFSLESGNRVWSSEDLRLSVPCLLWLEAPGGQQLLAGALDCRLRLWSGQGARGTESLALRGAFGIQRGAILALAQNSTYVASASDDFTIALWMKRDLTYNTWVEPGVVSILRGHSGGVTCLAFSPDGDQLLSGGKDKALMVWKVNSSPPVVSQSLPHCHGDWITSCAWTPLALVSVWKLHQRSPNLFLSQYTVLLGMFTFKVFSGVIGWEDYVMVGSADGLLMVWKSDLGVIAEIHAHTSRLHHTTVISNPATGEDLQVATASEDGTVKLWHPLQVQHRSTLLGHSGAVQALVSGPGSQLLSVSEDRSLRAWSIKAEMPPRPMELVSAICFLETEELLVCGYSSGRLEMWQNDLLVYSLKVNDSCIRAVTGMPDEHLAVGCTDCSVTVWKLERGSQTSTARWQHSLRILGLAKDDASGLWLVGEEELEIKLCYLLSLDQDLSLNSCASSYVPEVNYSQDAKEDEVECMKKQLFITAAATHKGTSLHSQGVLLSEVPTPWAWVQHPGST</sequence>
<dbReference type="InterPro" id="IPR027417">
    <property type="entry name" value="P-loop_NTPase"/>
</dbReference>
<dbReference type="Gene3D" id="1.25.40.370">
    <property type="match status" value="1"/>
</dbReference>
<dbReference type="Pfam" id="PF05731">
    <property type="entry name" value="TROVE"/>
    <property type="match status" value="1"/>
</dbReference>
<feature type="repeat" description="WD" evidence="1">
    <location>
        <begin position="1295"/>
        <end position="1336"/>
    </location>
</feature>
<dbReference type="PROSITE" id="PS50988">
    <property type="entry name" value="TROVE"/>
    <property type="match status" value="1"/>
</dbReference>
<dbReference type="SUPFAM" id="SSF52540">
    <property type="entry name" value="P-loop containing nucleoside triphosphate hydrolases"/>
    <property type="match status" value="1"/>
</dbReference>
<dbReference type="InterPro" id="IPR056829">
    <property type="entry name" value="Beta-prop_TEP1_2nd"/>
</dbReference>
<feature type="repeat" description="WD" evidence="1">
    <location>
        <begin position="1343"/>
        <end position="1368"/>
    </location>
</feature>
<dbReference type="InterPro" id="IPR008858">
    <property type="entry name" value="TROVE_dom"/>
</dbReference>
<dbReference type="InterPro" id="IPR011044">
    <property type="entry name" value="Quino_amine_DH_bsu"/>
</dbReference>
<comment type="caution">
    <text evidence="3">The sequence shown here is derived from an EMBL/GenBank/DDBJ whole genome shotgun (WGS) entry which is preliminary data.</text>
</comment>
<dbReference type="InterPro" id="IPR015943">
    <property type="entry name" value="WD40/YVTN_repeat-like_dom_sf"/>
</dbReference>
<organism evidence="3 4">
    <name type="scientific">Electrophorus voltai</name>
    <dbReference type="NCBI Taxonomy" id="2609070"/>
    <lineage>
        <taxon>Eukaryota</taxon>
        <taxon>Metazoa</taxon>
        <taxon>Chordata</taxon>
        <taxon>Craniata</taxon>
        <taxon>Vertebrata</taxon>
        <taxon>Euteleostomi</taxon>
        <taxon>Actinopterygii</taxon>
        <taxon>Neopterygii</taxon>
        <taxon>Teleostei</taxon>
        <taxon>Ostariophysi</taxon>
        <taxon>Gymnotiformes</taxon>
        <taxon>Gymnotoidei</taxon>
        <taxon>Gymnotidae</taxon>
        <taxon>Electrophorus</taxon>
    </lineage>
</organism>
<feature type="repeat" description="WD" evidence="1">
    <location>
        <begin position="1378"/>
        <end position="1411"/>
    </location>
</feature>
<dbReference type="SUPFAM" id="SSF50978">
    <property type="entry name" value="WD40 repeat-like"/>
    <property type="match status" value="2"/>
</dbReference>
<keyword evidence="1" id="KW-0853">WD repeat</keyword>
<keyword evidence="4" id="KW-1185">Reference proteome</keyword>
<dbReference type="InterPro" id="IPR007111">
    <property type="entry name" value="NACHT_NTPase"/>
</dbReference>
<evidence type="ECO:0000313" key="3">
    <source>
        <dbReference type="EMBL" id="KAK1786294.1"/>
    </source>
</evidence>
<reference evidence="3" key="1">
    <citation type="submission" date="2023-03" db="EMBL/GenBank/DDBJ databases">
        <title>Electrophorus voltai genome.</title>
        <authorList>
            <person name="Bian C."/>
        </authorList>
    </citation>
    <scope>NUCLEOTIDE SEQUENCE</scope>
    <source>
        <strain evidence="3">CB-2022</strain>
        <tissue evidence="3">Muscle</tissue>
    </source>
</reference>
<dbReference type="SUPFAM" id="SSF50969">
    <property type="entry name" value="YVTN repeat-like/Quinoprotein amine dehydrogenase"/>
    <property type="match status" value="1"/>
</dbReference>
<dbReference type="CDD" id="cd00200">
    <property type="entry name" value="WD40"/>
    <property type="match status" value="1"/>
</dbReference>
<dbReference type="InterPro" id="IPR001680">
    <property type="entry name" value="WD40_rpt"/>
</dbReference>
<evidence type="ECO:0000313" key="4">
    <source>
        <dbReference type="Proteomes" id="UP001239994"/>
    </source>
</evidence>
<protein>
    <recommendedName>
        <fullName evidence="2">TROVE domain-containing protein</fullName>
    </recommendedName>
</protein>
<dbReference type="Pfam" id="PF25047">
    <property type="entry name" value="Beta-prop_TEP1_2nd"/>
    <property type="match status" value="1"/>
</dbReference>
<gene>
    <name evidence="3" type="ORF">P4O66_017995</name>
</gene>
<dbReference type="Pfam" id="PF19334">
    <property type="entry name" value="DUF5920"/>
    <property type="match status" value="1"/>
</dbReference>
<dbReference type="InterPro" id="IPR045804">
    <property type="entry name" value="DUF5920"/>
</dbReference>
<dbReference type="Pfam" id="PF13271">
    <property type="entry name" value="DUF4062"/>
    <property type="match status" value="1"/>
</dbReference>
<dbReference type="Proteomes" id="UP001239994">
    <property type="component" value="Unassembled WGS sequence"/>
</dbReference>
<dbReference type="EMBL" id="JAROKS010000025">
    <property type="protein sequence ID" value="KAK1786294.1"/>
    <property type="molecule type" value="Genomic_DNA"/>
</dbReference>
<evidence type="ECO:0000256" key="1">
    <source>
        <dbReference type="PROSITE-ProRule" id="PRU00221"/>
    </source>
</evidence>
<dbReference type="Gene3D" id="3.40.50.410">
    <property type="entry name" value="von Willebrand factor, type A domain"/>
    <property type="match status" value="1"/>
</dbReference>
<dbReference type="Pfam" id="PF05729">
    <property type="entry name" value="NACHT"/>
    <property type="match status" value="1"/>
</dbReference>
<proteinExistence type="predicted"/>
<dbReference type="InterPro" id="IPR036322">
    <property type="entry name" value="WD40_repeat_dom_sf"/>
</dbReference>
<dbReference type="Gene3D" id="2.130.10.10">
    <property type="entry name" value="YVTN repeat-like/Quinoprotein amine dehydrogenase"/>
    <property type="match status" value="4"/>
</dbReference>
<dbReference type="PANTHER" id="PTHR44791:SF1">
    <property type="entry name" value="TELOMERASE PROTEIN COMPONENT 1"/>
    <property type="match status" value="1"/>
</dbReference>
<feature type="repeat" description="WD" evidence="1">
    <location>
        <begin position="1615"/>
        <end position="1656"/>
    </location>
</feature>